<dbReference type="AlphaFoldDB" id="A0A094WPY5"/>
<proteinExistence type="predicted"/>
<feature type="compositionally biased region" description="Basic and acidic residues" evidence="1">
    <location>
        <begin position="32"/>
        <end position="48"/>
    </location>
</feature>
<gene>
    <name evidence="2" type="ORF">BALCAV_0202045</name>
</gene>
<dbReference type="EMBL" id="ALPT02000004">
    <property type="protein sequence ID" value="KGA98881.1"/>
    <property type="molecule type" value="Genomic_DNA"/>
</dbReference>
<keyword evidence="3" id="KW-1185">Reference proteome</keyword>
<evidence type="ECO:0000313" key="2">
    <source>
        <dbReference type="EMBL" id="KGA98881.1"/>
    </source>
</evidence>
<reference evidence="2 3" key="1">
    <citation type="journal article" date="2014" name="Genome Announc.">
        <title>Draft Genome Sequence of Bacillus alcalophilus AV1934, a Classic Alkaliphile Isolated from Human Feces in 1934.</title>
        <authorList>
            <person name="Attie O."/>
            <person name="Jayaprakash A."/>
            <person name="Shah H."/>
            <person name="Paulsen I.T."/>
            <person name="Morino M."/>
            <person name="Takahashi Y."/>
            <person name="Narumi I."/>
            <person name="Sachidanandam R."/>
            <person name="Satoh K."/>
            <person name="Ito M."/>
            <person name="Krulwich T.A."/>
        </authorList>
    </citation>
    <scope>NUCLEOTIDE SEQUENCE [LARGE SCALE GENOMIC DNA]</scope>
    <source>
        <strain evidence="2 3">AV1934</strain>
    </source>
</reference>
<evidence type="ECO:0000313" key="3">
    <source>
        <dbReference type="Proteomes" id="UP000002754"/>
    </source>
</evidence>
<sequence length="67" mass="7263">MPIVGPNRFLMTKAEPAECPETPAGIVRYGRPHSDREEAPDSPAERVGHAAGGVSQIIQTFLTTRTF</sequence>
<organism evidence="2 3">
    <name type="scientific">Alkalihalobacillus alcalophilus ATCC 27647 = CGMCC 1.3604</name>
    <dbReference type="NCBI Taxonomy" id="1218173"/>
    <lineage>
        <taxon>Bacteria</taxon>
        <taxon>Bacillati</taxon>
        <taxon>Bacillota</taxon>
        <taxon>Bacilli</taxon>
        <taxon>Bacillales</taxon>
        <taxon>Bacillaceae</taxon>
        <taxon>Alkalihalobacillus</taxon>
    </lineage>
</organism>
<accession>A0A094WPY5</accession>
<protein>
    <submittedName>
        <fullName evidence="2">Uncharacterized protein</fullName>
    </submittedName>
</protein>
<comment type="caution">
    <text evidence="2">The sequence shown here is derived from an EMBL/GenBank/DDBJ whole genome shotgun (WGS) entry which is preliminary data.</text>
</comment>
<dbReference type="Proteomes" id="UP000002754">
    <property type="component" value="Unassembled WGS sequence"/>
</dbReference>
<name>A0A094WPY5_ALKAL</name>
<feature type="region of interest" description="Disordered" evidence="1">
    <location>
        <begin position="21"/>
        <end position="48"/>
    </location>
</feature>
<evidence type="ECO:0000256" key="1">
    <source>
        <dbReference type="SAM" id="MobiDB-lite"/>
    </source>
</evidence>